<sequence length="172" mass="18014">MKKRMLFGFLLCTFTAHSFAQSAGVKKKNGPAKTVAKNKSTRAAKDSVVTLSSTGRYDAFASSSKLLITDPTVNRLNQRANGSGLRISGSGIVGMPKGSYGFANGHLLLRNTTATSSGTAYGSGAVGTGTSIQGVGTSEASIGVNGKNPYAVSWLWGDRQPRSIRNDSARRH</sequence>
<keyword evidence="3" id="KW-1185">Reference proteome</keyword>
<gene>
    <name evidence="2" type="ORF">FSB75_20600</name>
</gene>
<dbReference type="AlphaFoldDB" id="A0A5B8UNF9"/>
<evidence type="ECO:0000313" key="3">
    <source>
        <dbReference type="Proteomes" id="UP000321204"/>
    </source>
</evidence>
<keyword evidence="1" id="KW-0732">Signal</keyword>
<evidence type="ECO:0000256" key="1">
    <source>
        <dbReference type="SAM" id="SignalP"/>
    </source>
</evidence>
<dbReference type="Proteomes" id="UP000321204">
    <property type="component" value="Chromosome"/>
</dbReference>
<dbReference type="OrthoDB" id="680774at2"/>
<reference evidence="2 3" key="1">
    <citation type="journal article" date="2015" name="Int. J. Syst. Evol. Microbiol.">
        <title>Flavisolibacter ginsenosidimutans sp. nov., with ginsenoside-converting activity isolated from soil used for cultivating ginseng.</title>
        <authorList>
            <person name="Zhao Y."/>
            <person name="Liu Q."/>
            <person name="Kang M.S."/>
            <person name="Jin F."/>
            <person name="Yu H."/>
            <person name="Im W.T."/>
        </authorList>
    </citation>
    <scope>NUCLEOTIDE SEQUENCE [LARGE SCALE GENOMIC DNA]</scope>
    <source>
        <strain evidence="2 3">Gsoil 636</strain>
    </source>
</reference>
<organism evidence="2 3">
    <name type="scientific">Flavisolibacter ginsenosidimutans</name>
    <dbReference type="NCBI Taxonomy" id="661481"/>
    <lineage>
        <taxon>Bacteria</taxon>
        <taxon>Pseudomonadati</taxon>
        <taxon>Bacteroidota</taxon>
        <taxon>Chitinophagia</taxon>
        <taxon>Chitinophagales</taxon>
        <taxon>Chitinophagaceae</taxon>
        <taxon>Flavisolibacter</taxon>
    </lineage>
</organism>
<dbReference type="KEGG" id="fgg:FSB75_20600"/>
<name>A0A5B8UNF9_9BACT</name>
<proteinExistence type="predicted"/>
<dbReference type="RefSeq" id="WP_146791314.1">
    <property type="nucleotide sequence ID" value="NZ_BAABIO010000003.1"/>
</dbReference>
<evidence type="ECO:0000313" key="2">
    <source>
        <dbReference type="EMBL" id="QEC58201.1"/>
    </source>
</evidence>
<accession>A0A5B8UNF9</accession>
<protein>
    <submittedName>
        <fullName evidence="2">Uncharacterized protein</fullName>
    </submittedName>
</protein>
<dbReference type="EMBL" id="CP042433">
    <property type="protein sequence ID" value="QEC58201.1"/>
    <property type="molecule type" value="Genomic_DNA"/>
</dbReference>
<feature type="signal peptide" evidence="1">
    <location>
        <begin position="1"/>
        <end position="20"/>
    </location>
</feature>
<feature type="chain" id="PRO_5023133654" evidence="1">
    <location>
        <begin position="21"/>
        <end position="172"/>
    </location>
</feature>